<dbReference type="Proteomes" id="UP001412067">
    <property type="component" value="Unassembled WGS sequence"/>
</dbReference>
<evidence type="ECO:0000313" key="5">
    <source>
        <dbReference type="Proteomes" id="UP001412067"/>
    </source>
</evidence>
<keyword evidence="1" id="KW-0694">RNA-binding</keyword>
<evidence type="ECO:0000256" key="2">
    <source>
        <dbReference type="SAM" id="MobiDB-lite"/>
    </source>
</evidence>
<dbReference type="Gene3D" id="3.10.590.10">
    <property type="entry name" value="ph1033 like domains"/>
    <property type="match status" value="1"/>
</dbReference>
<organism evidence="4 5">
    <name type="scientific">Platanthera guangdongensis</name>
    <dbReference type="NCBI Taxonomy" id="2320717"/>
    <lineage>
        <taxon>Eukaryota</taxon>
        <taxon>Viridiplantae</taxon>
        <taxon>Streptophyta</taxon>
        <taxon>Embryophyta</taxon>
        <taxon>Tracheophyta</taxon>
        <taxon>Spermatophyta</taxon>
        <taxon>Magnoliopsida</taxon>
        <taxon>Liliopsida</taxon>
        <taxon>Asparagales</taxon>
        <taxon>Orchidaceae</taxon>
        <taxon>Orchidoideae</taxon>
        <taxon>Orchideae</taxon>
        <taxon>Orchidinae</taxon>
        <taxon>Platanthera</taxon>
    </lineage>
</organism>
<protein>
    <recommendedName>
        <fullName evidence="1">YTH domain-containing family protein</fullName>
    </recommendedName>
</protein>
<evidence type="ECO:0000313" key="4">
    <source>
        <dbReference type="EMBL" id="KAK8968664.1"/>
    </source>
</evidence>
<dbReference type="Pfam" id="PF04146">
    <property type="entry name" value="YTH"/>
    <property type="match status" value="1"/>
</dbReference>
<dbReference type="PANTHER" id="PTHR12357:SF95">
    <property type="entry name" value="YTH DOMAIN-CONTAINING FAMILY PROTEIN"/>
    <property type="match status" value="1"/>
</dbReference>
<evidence type="ECO:0000256" key="1">
    <source>
        <dbReference type="RuleBase" id="RU369095"/>
    </source>
</evidence>
<dbReference type="PROSITE" id="PS50882">
    <property type="entry name" value="YTH"/>
    <property type="match status" value="1"/>
</dbReference>
<feature type="domain" description="YTH" evidence="3">
    <location>
        <begin position="203"/>
        <end position="344"/>
    </location>
</feature>
<dbReference type="InterPro" id="IPR007275">
    <property type="entry name" value="YTH_domain"/>
</dbReference>
<dbReference type="CDD" id="cd21134">
    <property type="entry name" value="YTH"/>
    <property type="match status" value="1"/>
</dbReference>
<evidence type="ECO:0000259" key="3">
    <source>
        <dbReference type="PROSITE" id="PS50882"/>
    </source>
</evidence>
<gene>
    <name evidence="4" type="ORF">KSP40_PGU017318</name>
</gene>
<comment type="function">
    <text evidence="1">Specifically recognizes and binds N6-methyladenosine (m6A)-containing RNAs, and regulates mRNA stability. M6A is a modification present at internal sites of mRNAs and some non-coding RNAs and plays a role in mRNA stability and processing.</text>
</comment>
<dbReference type="InterPro" id="IPR045168">
    <property type="entry name" value="YTH_prot"/>
</dbReference>
<keyword evidence="5" id="KW-1185">Reference proteome</keyword>
<proteinExistence type="inferred from homology"/>
<accession>A0ABR2MY88</accession>
<reference evidence="4 5" key="1">
    <citation type="journal article" date="2022" name="Nat. Plants">
        <title>Genomes of leafy and leafless Platanthera orchids illuminate the evolution of mycoheterotrophy.</title>
        <authorList>
            <person name="Li M.H."/>
            <person name="Liu K.W."/>
            <person name="Li Z."/>
            <person name="Lu H.C."/>
            <person name="Ye Q.L."/>
            <person name="Zhang D."/>
            <person name="Wang J.Y."/>
            <person name="Li Y.F."/>
            <person name="Zhong Z.M."/>
            <person name="Liu X."/>
            <person name="Yu X."/>
            <person name="Liu D.K."/>
            <person name="Tu X.D."/>
            <person name="Liu B."/>
            <person name="Hao Y."/>
            <person name="Liao X.Y."/>
            <person name="Jiang Y.T."/>
            <person name="Sun W.H."/>
            <person name="Chen J."/>
            <person name="Chen Y.Q."/>
            <person name="Ai Y."/>
            <person name="Zhai J.W."/>
            <person name="Wu S.S."/>
            <person name="Zhou Z."/>
            <person name="Hsiao Y.Y."/>
            <person name="Wu W.L."/>
            <person name="Chen Y.Y."/>
            <person name="Lin Y.F."/>
            <person name="Hsu J.L."/>
            <person name="Li C.Y."/>
            <person name="Wang Z.W."/>
            <person name="Zhao X."/>
            <person name="Zhong W.Y."/>
            <person name="Ma X.K."/>
            <person name="Ma L."/>
            <person name="Huang J."/>
            <person name="Chen G.Z."/>
            <person name="Huang M.Z."/>
            <person name="Huang L."/>
            <person name="Peng D.H."/>
            <person name="Luo Y.B."/>
            <person name="Zou S.Q."/>
            <person name="Chen S.P."/>
            <person name="Lan S."/>
            <person name="Tsai W.C."/>
            <person name="Van de Peer Y."/>
            <person name="Liu Z.J."/>
        </authorList>
    </citation>
    <scope>NUCLEOTIDE SEQUENCE [LARGE SCALE GENOMIC DNA]</scope>
    <source>
        <strain evidence="4">Lor288</strain>
    </source>
</reference>
<dbReference type="EMBL" id="JBBWWR010000004">
    <property type="protein sequence ID" value="KAK8968664.1"/>
    <property type="molecule type" value="Genomic_DNA"/>
</dbReference>
<feature type="region of interest" description="Disordered" evidence="2">
    <location>
        <begin position="365"/>
        <end position="391"/>
    </location>
</feature>
<dbReference type="PANTHER" id="PTHR12357">
    <property type="entry name" value="YTH YT521-B HOMOLOGY DOMAIN-CONTAINING"/>
    <property type="match status" value="1"/>
</dbReference>
<sequence length="391" mass="44525">MASERQCVGHDPYFATHNYVEEKVPSLSEAIPTCSKNSDIGFSRKLDFLHEPFSKTFATEFSASIPEKKSIHFKNLAKKKEAMDGAPVTDQYVSKPNQFSSSSKLLGVPFSHVNKFQSHQHGYGGFPFREARGYHGSTKIPSYSYHAQGKKSNGNDDTSTELVRGPRANRMHFPSSAEKNEMGVLLNRDQFNRSDFQIKYEHAKFFMIKSFSEDDVHKCIKYNVWASTPHGNNKLEAAFRDAEGRINENVPQCPIFLFFSVNSSSQFVGLAEMIGPIDFKKTMEFWHDDKWKGFFPVKWHIVKDIPNKYFQNIRLENNDNRPVTFSRDTQETFDWQAMRIRMQAYPTQYDKATKPDAWGAGNTCNSNGRKRCGSGNGSLVPWVSTGTPNEG</sequence>
<name>A0ABR2MY88_9ASPA</name>
<comment type="caution">
    <text evidence="4">The sequence shown here is derived from an EMBL/GenBank/DDBJ whole genome shotgun (WGS) entry which is preliminary data.</text>
</comment>
<comment type="similarity">
    <text evidence="1">Belongs to the YTHDF family.</text>
</comment>